<feature type="compositionally biased region" description="Pro residues" evidence="5">
    <location>
        <begin position="361"/>
        <end position="372"/>
    </location>
</feature>
<feature type="compositionally biased region" description="Low complexity" evidence="5">
    <location>
        <begin position="288"/>
        <end position="297"/>
    </location>
</feature>
<feature type="compositionally biased region" description="Polar residues" evidence="5">
    <location>
        <begin position="298"/>
        <end position="311"/>
    </location>
</feature>
<evidence type="ECO:0000256" key="5">
    <source>
        <dbReference type="SAM" id="MobiDB-lite"/>
    </source>
</evidence>
<reference evidence="8 9" key="1">
    <citation type="journal article" date="2024" name="IMA Fungus">
        <title>IMA Genome - F19 : A genome assembly and annotation guide to empower mycologists, including annotated draft genome sequences of Ceratocystis pirilliformis, Diaporthe australafricana, Fusarium ophioides, Paecilomyces lecythidis, and Sporothrix stenoceras.</title>
        <authorList>
            <person name="Aylward J."/>
            <person name="Wilson A.M."/>
            <person name="Visagie C.M."/>
            <person name="Spraker J."/>
            <person name="Barnes I."/>
            <person name="Buitendag C."/>
            <person name="Ceriani C."/>
            <person name="Del Mar Angel L."/>
            <person name="du Plessis D."/>
            <person name="Fuchs T."/>
            <person name="Gasser K."/>
            <person name="Kramer D."/>
            <person name="Li W."/>
            <person name="Munsamy K."/>
            <person name="Piso A."/>
            <person name="Price J.L."/>
            <person name="Sonnekus B."/>
            <person name="Thomas C."/>
            <person name="van der Nest A."/>
            <person name="van Dijk A."/>
            <person name="van Heerden A."/>
            <person name="van Vuuren N."/>
            <person name="Yilmaz N."/>
            <person name="Duong T.A."/>
            <person name="van der Merwe N.A."/>
            <person name="Wingfield M.J."/>
            <person name="Wingfield B.D."/>
        </authorList>
    </citation>
    <scope>NUCLEOTIDE SEQUENCE [LARGE SCALE GENOMIC DNA]</scope>
    <source>
        <strain evidence="8 9">CMW 5346</strain>
    </source>
</reference>
<evidence type="ECO:0000313" key="9">
    <source>
        <dbReference type="Proteomes" id="UP001583186"/>
    </source>
</evidence>
<feature type="compositionally biased region" description="Basic and acidic residues" evidence="5">
    <location>
        <begin position="1063"/>
        <end position="1074"/>
    </location>
</feature>
<sequence length="1083" mass="123605">MVLFKRKPVQLRPPPQNLRDNDEVWYIKDTGEIFNSYDAYLGRMDFYKQRKFNCQITGHSNLTFFEAIESERAGAAEVEQAFPEALKGPVLRRVQFQTVSRIDALVDQIYDEFKTDYHPGEAVTVIMNDTERRHGIVRDKTRYGSKVLPDGTLTPPYTRYIVGLDGRRGEEAVLEESNIYRDRKVFTKSVLRSFIKKTVSREAWNGAPWLVKSDVAEQYHIDTRVPSNLLYNTKIMERKQLQAQKRQSQNHSDFSTLLNSGPSSPEGGGGLRLPDLKPSKSHKSKHIQLAQQQRQQQGPDSKSQLKINGSSKSRHNGFAHHPEAGQFQHLPLPNNPFQFSLSMRGQNQTLTSPGHHAPQAPAQPPPPPPPRYPIEDLQLEPSKATRPALRFLCSDAPVDADQKGQKSRLPVSENILMKSVGPLLETWDTLNVYCEIFKLDSFTFDDFIEALLSASDDEPIQLFDEIHCSVLKTLVQSEADGGAVQIHLPNIEGESDEEDEDEDEEEEEDEPEPEPAPRATRATRSSLAKVEAERLAAEAAAAEKEAAEEEEAAAVHNAEEALEEYDWIDELRKRNFKEGGWQLMLVGLLYQLSKDERRQAVCEELLAQIVPPDVEATKETVQQHYSALDINYRVQVLQIICMLTMETKAVRGYMEDCSEQMTKYRKEKIEWQRSRKQAVEDLKVLNEQRKILLPDNMPPSPPQEPTKLDGDVKMSDVEDLSHIDEYSDDSSAPPVNARGRSLRRADDRAAERKRKIEEEIERKKEAEAAAKMPKQSKQFIKLLRDIEKKEEEIKECEEEIAILDNDLREADCPRTRVLGKDRFWNRYYWFERNGMPYGGLPTSSTAEAEYANGCIWVQGPDELEREGYIDMPEQYQTEYKAKFNMTVPERKKREEGATSIFGATQWGYFSEPKELDDLISWLDPRGFNEMKLRKELVSFRGKIVTHMQNRKKYLGLPDEEEAAAANGEDKEKEEKEAKEKEEREKAEKEKAAAEEAAANGTSKRKSTRASRATVTAPTPEPPAATEPKILRCLQWTNGMALEDLGHIHSEPPPPARSRKQSRKKEAAPEEEPPRKKTRQGARR</sequence>
<dbReference type="Pfam" id="PF10537">
    <property type="entry name" value="WAC_Acf1_DNA_bd"/>
    <property type="match status" value="1"/>
</dbReference>
<organism evidence="8 9">
    <name type="scientific">Sporothrix stenoceras</name>
    <dbReference type="NCBI Taxonomy" id="5173"/>
    <lineage>
        <taxon>Eukaryota</taxon>
        <taxon>Fungi</taxon>
        <taxon>Dikarya</taxon>
        <taxon>Ascomycota</taxon>
        <taxon>Pezizomycotina</taxon>
        <taxon>Sordariomycetes</taxon>
        <taxon>Sordariomycetidae</taxon>
        <taxon>Ophiostomatales</taxon>
        <taxon>Ophiostomataceae</taxon>
        <taxon>Sporothrix</taxon>
    </lineage>
</organism>
<feature type="region of interest" description="Disordered" evidence="5">
    <location>
        <begin position="954"/>
        <end position="1031"/>
    </location>
</feature>
<comment type="subcellular location">
    <subcellularLocation>
        <location evidence="1 4">Nucleus</location>
    </subcellularLocation>
</comment>
<feature type="region of interest" description="Disordered" evidence="5">
    <location>
        <begin position="240"/>
        <end position="376"/>
    </location>
</feature>
<dbReference type="Pfam" id="PF15613">
    <property type="entry name" value="WSD"/>
    <property type="match status" value="1"/>
</dbReference>
<proteinExistence type="predicted"/>
<dbReference type="PANTHER" id="PTHR32075">
    <property type="entry name" value="ISWI CHROMATIN-REMODELING COMPLEX SUBUNIT YPL216W-RELATED"/>
    <property type="match status" value="1"/>
</dbReference>
<keyword evidence="9" id="KW-1185">Reference proteome</keyword>
<evidence type="ECO:0000313" key="8">
    <source>
        <dbReference type="EMBL" id="KAL1898796.1"/>
    </source>
</evidence>
<feature type="domain" description="DDT" evidence="6">
    <location>
        <begin position="417"/>
        <end position="480"/>
    </location>
</feature>
<feature type="region of interest" description="Disordered" evidence="5">
    <location>
        <begin position="722"/>
        <end position="756"/>
    </location>
</feature>
<feature type="compositionally biased region" description="Polar residues" evidence="5">
    <location>
        <begin position="335"/>
        <end position="352"/>
    </location>
</feature>
<dbReference type="PROSITE" id="PS50827">
    <property type="entry name" value="DDT"/>
    <property type="match status" value="1"/>
</dbReference>
<dbReference type="SMART" id="SM00571">
    <property type="entry name" value="DDT"/>
    <property type="match status" value="1"/>
</dbReference>
<dbReference type="InterPro" id="IPR013136">
    <property type="entry name" value="WSTF_Acf1_Cbp146"/>
</dbReference>
<dbReference type="InterPro" id="IPR018501">
    <property type="entry name" value="DDT_dom"/>
</dbReference>
<feature type="compositionally biased region" description="Polar residues" evidence="5">
    <location>
        <begin position="241"/>
        <end position="256"/>
    </location>
</feature>
<feature type="region of interest" description="Disordered" evidence="5">
    <location>
        <begin position="692"/>
        <end position="711"/>
    </location>
</feature>
<evidence type="ECO:0000256" key="1">
    <source>
        <dbReference type="ARBA" id="ARBA00004123"/>
    </source>
</evidence>
<dbReference type="EMBL" id="JAWCUI010000014">
    <property type="protein sequence ID" value="KAL1898796.1"/>
    <property type="molecule type" value="Genomic_DNA"/>
</dbReference>
<feature type="compositionally biased region" description="Basic and acidic residues" evidence="5">
    <location>
        <begin position="743"/>
        <end position="756"/>
    </location>
</feature>
<dbReference type="Proteomes" id="UP001583186">
    <property type="component" value="Unassembled WGS sequence"/>
</dbReference>
<name>A0ABR3ZFE9_9PEZI</name>
<evidence type="ECO:0000256" key="3">
    <source>
        <dbReference type="ARBA" id="ARBA00023242"/>
    </source>
</evidence>
<dbReference type="PANTHER" id="PTHR32075:SF6">
    <property type="entry name" value="ISWI CHROMATIN-REMODELING COMPLEX SUBUNIT YPL216W-RELATED"/>
    <property type="match status" value="1"/>
</dbReference>
<evidence type="ECO:0000259" key="6">
    <source>
        <dbReference type="PROSITE" id="PS50827"/>
    </source>
</evidence>
<feature type="domain" description="WAC" evidence="7">
    <location>
        <begin position="22"/>
        <end position="129"/>
    </location>
</feature>
<evidence type="ECO:0000256" key="2">
    <source>
        <dbReference type="ARBA" id="ARBA00023054"/>
    </source>
</evidence>
<dbReference type="InterPro" id="IPR028941">
    <property type="entry name" value="WHIM2_dom"/>
</dbReference>
<dbReference type="Pfam" id="PF02791">
    <property type="entry name" value="DDT"/>
    <property type="match status" value="1"/>
</dbReference>
<evidence type="ECO:0000259" key="7">
    <source>
        <dbReference type="PROSITE" id="PS51136"/>
    </source>
</evidence>
<keyword evidence="3 4" id="KW-0539">Nucleus</keyword>
<evidence type="ECO:0000256" key="4">
    <source>
        <dbReference type="PROSITE-ProRule" id="PRU00475"/>
    </source>
</evidence>
<protein>
    <recommendedName>
        <fullName evidence="10">Chromatin assembly protein</fullName>
    </recommendedName>
</protein>
<feature type="region of interest" description="Disordered" evidence="5">
    <location>
        <begin position="1043"/>
        <end position="1083"/>
    </location>
</feature>
<comment type="caution">
    <text evidence="8">The sequence shown here is derived from an EMBL/GenBank/DDBJ whole genome shotgun (WGS) entry which is preliminary data.</text>
</comment>
<dbReference type="InterPro" id="IPR028942">
    <property type="entry name" value="WHIM1_dom"/>
</dbReference>
<accession>A0ABR3ZFE9</accession>
<evidence type="ECO:0008006" key="10">
    <source>
        <dbReference type="Google" id="ProtNLM"/>
    </source>
</evidence>
<feature type="compositionally biased region" description="Basic and acidic residues" evidence="5">
    <location>
        <begin position="967"/>
        <end position="993"/>
    </location>
</feature>
<feature type="compositionally biased region" description="Acidic residues" evidence="5">
    <location>
        <begin position="493"/>
        <end position="513"/>
    </location>
</feature>
<gene>
    <name evidence="8" type="ORF">Sste5346_003203</name>
</gene>
<keyword evidence="2" id="KW-0175">Coiled coil</keyword>
<dbReference type="Pfam" id="PF15612">
    <property type="entry name" value="WHIM1"/>
    <property type="match status" value="1"/>
</dbReference>
<dbReference type="PROSITE" id="PS51136">
    <property type="entry name" value="WAC"/>
    <property type="match status" value="1"/>
</dbReference>
<feature type="region of interest" description="Disordered" evidence="5">
    <location>
        <begin position="483"/>
        <end position="527"/>
    </location>
</feature>